<feature type="compositionally biased region" description="Acidic residues" evidence="1">
    <location>
        <begin position="126"/>
        <end position="153"/>
    </location>
</feature>
<gene>
    <name evidence="2" type="ORF">CB5_LOCUS1150</name>
</gene>
<protein>
    <submittedName>
        <fullName evidence="2">Uncharacterized protein</fullName>
    </submittedName>
</protein>
<name>A0A6V7NH64_ANACO</name>
<sequence>MVNLKDPYLEPELSVHLHVDVVKPFTFFCVVRRRNRVPEHQLRPLEHGLNIAGRLVALVEGRQQLEAEAVAVVERLAFDVVVVDADPLVAVADGDVDGEVEVEGVRGGEGELRERGGLGVGFEAVGADDEPDDEDDDAEDDDDGEDELEEGAEEAGAGVAAGAAADAAVRVLRGIGGRSRRRLGWLASHQP</sequence>
<evidence type="ECO:0000256" key="1">
    <source>
        <dbReference type="SAM" id="MobiDB-lite"/>
    </source>
</evidence>
<reference evidence="2" key="1">
    <citation type="submission" date="2020-07" db="EMBL/GenBank/DDBJ databases">
        <authorList>
            <person name="Lin J."/>
        </authorList>
    </citation>
    <scope>NUCLEOTIDE SEQUENCE</scope>
</reference>
<dbReference type="EMBL" id="LR862138">
    <property type="protein sequence ID" value="CAD1817939.1"/>
    <property type="molecule type" value="Genomic_DNA"/>
</dbReference>
<organism evidence="2">
    <name type="scientific">Ananas comosus var. bracteatus</name>
    <name type="common">red pineapple</name>
    <dbReference type="NCBI Taxonomy" id="296719"/>
    <lineage>
        <taxon>Eukaryota</taxon>
        <taxon>Viridiplantae</taxon>
        <taxon>Streptophyta</taxon>
        <taxon>Embryophyta</taxon>
        <taxon>Tracheophyta</taxon>
        <taxon>Spermatophyta</taxon>
        <taxon>Magnoliopsida</taxon>
        <taxon>Liliopsida</taxon>
        <taxon>Poales</taxon>
        <taxon>Bromeliaceae</taxon>
        <taxon>Bromelioideae</taxon>
        <taxon>Ananas</taxon>
    </lineage>
</organism>
<proteinExistence type="predicted"/>
<feature type="region of interest" description="Disordered" evidence="1">
    <location>
        <begin position="120"/>
        <end position="162"/>
    </location>
</feature>
<accession>A0A6V7NH64</accession>
<evidence type="ECO:0000313" key="2">
    <source>
        <dbReference type="EMBL" id="CAD1817939.1"/>
    </source>
</evidence>
<dbReference type="AlphaFoldDB" id="A0A6V7NH64"/>